<dbReference type="PANTHER" id="PTHR32097">
    <property type="entry name" value="CAMP-BINDING PROTEIN 1-RELATED"/>
    <property type="match status" value="1"/>
</dbReference>
<evidence type="ECO:0000256" key="1">
    <source>
        <dbReference type="ARBA" id="ARBA00008775"/>
    </source>
</evidence>
<dbReference type="CDD" id="cd06974">
    <property type="entry name" value="TerD_like"/>
    <property type="match status" value="1"/>
</dbReference>
<dbReference type="Gene3D" id="2.60.60.30">
    <property type="entry name" value="sav2460 like domains"/>
    <property type="match status" value="1"/>
</dbReference>
<comment type="similarity">
    <text evidence="1">Belongs to the CAPAB/TerDEXZ family.</text>
</comment>
<accession>A0A8J3ZT12</accession>
<sequence>MVALVKGQNAPLPADRIRITIEVDASADVSALLVTPAGRVRSDGDFAFHGRPRADGVVWVQAGPRQELAIDLTAVPADVERVLTVVSLDDRAFGAVPAPSARVFDPNGEEVGSFLIDGLRDERALIAFEVYRRAGTWKYRAVGQGYSGGLAQLVVAHGVAAPPPPRTSAGPAPAQRGLTPPVSAQAAPAQAPASPPPGQTWPSSVPPATIPEMTIRPPSVPIEETPVGPAGGFGMRAEERMYDVLWKIFEDAARATASLRSATEYAEQRRDNEMSALLDDPRLRNSPNTDQARAEAQRKHDQLVAQATADYKRDINSLVSELYQLSQQLPAPMAAWESPSWNSWAPPTEEPAVAIRIGDLTVAEAPELRVPMVFRLPMRTPLWIDSSEGRRTEAAALARTLVVRLLAAYPPGQLKVHVADLVGGGAAAQALQPLNPGVLFPAATTPQQLSETLTKLTERVDLIQMAAQAGALETLEGSVDSARQLLVLHDFPYGFDDRAVAQLRYLIEEGPETGVHILFVADPGDASTLGPLVSSLWRSMLRLSAVPDDHIGDPWVGLNWTYTPDGASSLPAVNSVLARLATRI</sequence>
<dbReference type="RefSeq" id="WP_203929100.1">
    <property type="nucleotide sequence ID" value="NZ_BOPH01000055.1"/>
</dbReference>
<organism evidence="4 5">
    <name type="scientific">Virgisporangium ochraceum</name>
    <dbReference type="NCBI Taxonomy" id="65505"/>
    <lineage>
        <taxon>Bacteria</taxon>
        <taxon>Bacillati</taxon>
        <taxon>Actinomycetota</taxon>
        <taxon>Actinomycetes</taxon>
        <taxon>Micromonosporales</taxon>
        <taxon>Micromonosporaceae</taxon>
        <taxon>Virgisporangium</taxon>
    </lineage>
</organism>
<feature type="compositionally biased region" description="Low complexity" evidence="2">
    <location>
        <begin position="167"/>
        <end position="192"/>
    </location>
</feature>
<protein>
    <submittedName>
        <fullName evidence="4">Export associated protein</fullName>
    </submittedName>
</protein>
<dbReference type="Gene3D" id="3.40.50.300">
    <property type="entry name" value="P-loop containing nucleotide triphosphate hydrolases"/>
    <property type="match status" value="1"/>
</dbReference>
<feature type="compositionally biased region" description="Basic and acidic residues" evidence="2">
    <location>
        <begin position="292"/>
        <end position="301"/>
    </location>
</feature>
<feature type="region of interest" description="Disordered" evidence="2">
    <location>
        <begin position="161"/>
        <end position="232"/>
    </location>
</feature>
<gene>
    <name evidence="4" type="ORF">Voc01_040830</name>
</gene>
<dbReference type="AlphaFoldDB" id="A0A8J3ZT12"/>
<feature type="domain" description="TerD" evidence="3">
    <location>
        <begin position="3"/>
        <end position="154"/>
    </location>
</feature>
<keyword evidence="5" id="KW-1185">Reference proteome</keyword>
<evidence type="ECO:0000313" key="5">
    <source>
        <dbReference type="Proteomes" id="UP000635606"/>
    </source>
</evidence>
<proteinExistence type="inferred from homology"/>
<feature type="compositionally biased region" description="Pro residues" evidence="2">
    <location>
        <begin position="193"/>
        <end position="209"/>
    </location>
</feature>
<evidence type="ECO:0000313" key="4">
    <source>
        <dbReference type="EMBL" id="GIJ69166.1"/>
    </source>
</evidence>
<feature type="region of interest" description="Disordered" evidence="2">
    <location>
        <begin position="263"/>
        <end position="301"/>
    </location>
</feature>
<dbReference type="InterPro" id="IPR027417">
    <property type="entry name" value="P-loop_NTPase"/>
</dbReference>
<feature type="compositionally biased region" description="Basic and acidic residues" evidence="2">
    <location>
        <begin position="266"/>
        <end position="283"/>
    </location>
</feature>
<dbReference type="PANTHER" id="PTHR32097:SF4">
    <property type="entry name" value="GENERAL STRESS PROTEIN 16U"/>
    <property type="match status" value="1"/>
</dbReference>
<dbReference type="Proteomes" id="UP000635606">
    <property type="component" value="Unassembled WGS sequence"/>
</dbReference>
<comment type="caution">
    <text evidence="4">The sequence shown here is derived from an EMBL/GenBank/DDBJ whole genome shotgun (WGS) entry which is preliminary data.</text>
</comment>
<evidence type="ECO:0000259" key="3">
    <source>
        <dbReference type="Pfam" id="PF02342"/>
    </source>
</evidence>
<dbReference type="InterPro" id="IPR051324">
    <property type="entry name" value="Stress/Tellurium_Resist"/>
</dbReference>
<evidence type="ECO:0000256" key="2">
    <source>
        <dbReference type="SAM" id="MobiDB-lite"/>
    </source>
</evidence>
<dbReference type="EMBL" id="BOPH01000055">
    <property type="protein sequence ID" value="GIJ69166.1"/>
    <property type="molecule type" value="Genomic_DNA"/>
</dbReference>
<dbReference type="InterPro" id="IPR003325">
    <property type="entry name" value="TerD"/>
</dbReference>
<dbReference type="Pfam" id="PF02342">
    <property type="entry name" value="TerD"/>
    <property type="match status" value="1"/>
</dbReference>
<name>A0A8J3ZT12_9ACTN</name>
<reference evidence="4" key="1">
    <citation type="submission" date="2021-01" db="EMBL/GenBank/DDBJ databases">
        <title>Whole genome shotgun sequence of Virgisporangium ochraceum NBRC 16418.</title>
        <authorList>
            <person name="Komaki H."/>
            <person name="Tamura T."/>
        </authorList>
    </citation>
    <scope>NUCLEOTIDE SEQUENCE</scope>
    <source>
        <strain evidence="4">NBRC 16418</strain>
    </source>
</reference>